<comment type="cofactor">
    <cofactor evidence="15">
        <name>Mg(2+)</name>
        <dbReference type="ChEBI" id="CHEBI:18420"/>
    </cofactor>
    <cofactor evidence="15">
        <name>Mn(2+)</name>
        <dbReference type="ChEBI" id="CHEBI:29035"/>
    </cofactor>
</comment>
<keyword evidence="4 15" id="KW-0436">Ligase</keyword>
<evidence type="ECO:0000256" key="13">
    <source>
        <dbReference type="ARBA" id="ARBA00034005"/>
    </source>
</evidence>
<evidence type="ECO:0000313" key="19">
    <source>
        <dbReference type="Proteomes" id="UP001317532"/>
    </source>
</evidence>
<comment type="caution">
    <text evidence="15">Lacks conserved residue(s) required for the propagation of feature annotation.</text>
</comment>
<feature type="binding site" evidence="15">
    <location>
        <position position="90"/>
    </location>
    <ligand>
        <name>NAD(+)</name>
        <dbReference type="ChEBI" id="CHEBI:57540"/>
    </ligand>
</feature>
<dbReference type="SUPFAM" id="SSF56091">
    <property type="entry name" value="DNA ligase/mRNA capping enzyme, catalytic domain"/>
    <property type="match status" value="1"/>
</dbReference>
<dbReference type="Gene3D" id="3.40.50.10190">
    <property type="entry name" value="BRCT domain"/>
    <property type="match status" value="1"/>
</dbReference>
<dbReference type="InterPro" id="IPR001679">
    <property type="entry name" value="DNA_ligase"/>
</dbReference>
<evidence type="ECO:0000256" key="9">
    <source>
        <dbReference type="ARBA" id="ARBA00022842"/>
    </source>
</evidence>
<evidence type="ECO:0000256" key="5">
    <source>
        <dbReference type="ARBA" id="ARBA00022705"/>
    </source>
</evidence>
<evidence type="ECO:0000256" key="16">
    <source>
        <dbReference type="RuleBase" id="RU000618"/>
    </source>
</evidence>
<evidence type="ECO:0000256" key="8">
    <source>
        <dbReference type="ARBA" id="ARBA00022833"/>
    </source>
</evidence>
<keyword evidence="10 15" id="KW-0520">NAD</keyword>
<dbReference type="InterPro" id="IPR018239">
    <property type="entry name" value="DNA_ligase_AS"/>
</dbReference>
<dbReference type="GO" id="GO:0046872">
    <property type="term" value="F:metal ion binding"/>
    <property type="evidence" value="ECO:0007669"/>
    <property type="project" value="UniProtKB-KW"/>
</dbReference>
<dbReference type="PROSITE" id="PS01056">
    <property type="entry name" value="DNA_LIGASE_N2"/>
    <property type="match status" value="1"/>
</dbReference>
<dbReference type="PROSITE" id="PS50172">
    <property type="entry name" value="BRCT"/>
    <property type="match status" value="1"/>
</dbReference>
<dbReference type="Gene3D" id="1.10.150.20">
    <property type="entry name" value="5' to 3' exonuclease, C-terminal subdomain"/>
    <property type="match status" value="2"/>
</dbReference>
<dbReference type="PROSITE" id="PS01055">
    <property type="entry name" value="DNA_LIGASE_N1"/>
    <property type="match status" value="1"/>
</dbReference>
<keyword evidence="11 15" id="KW-0234">DNA repair</keyword>
<dbReference type="InterPro" id="IPR036420">
    <property type="entry name" value="BRCT_dom_sf"/>
</dbReference>
<dbReference type="KEGG" id="vab:WPS_30740"/>
<accession>A0AAN2CBB0</accession>
<dbReference type="GO" id="GO:0006260">
    <property type="term" value="P:DNA replication"/>
    <property type="evidence" value="ECO:0007669"/>
    <property type="project" value="UniProtKB-KW"/>
</dbReference>
<dbReference type="EMBL" id="AP025523">
    <property type="protein sequence ID" value="BDE07798.1"/>
    <property type="molecule type" value="Genomic_DNA"/>
</dbReference>
<evidence type="ECO:0000256" key="4">
    <source>
        <dbReference type="ARBA" id="ARBA00022598"/>
    </source>
</evidence>
<dbReference type="SMART" id="SM00292">
    <property type="entry name" value="BRCT"/>
    <property type="match status" value="1"/>
</dbReference>
<evidence type="ECO:0000256" key="12">
    <source>
        <dbReference type="ARBA" id="ARBA00023211"/>
    </source>
</evidence>
<dbReference type="Gene3D" id="1.10.287.610">
    <property type="entry name" value="Helix hairpin bin"/>
    <property type="match status" value="1"/>
</dbReference>
<dbReference type="NCBIfam" id="TIGR00575">
    <property type="entry name" value="dnlj"/>
    <property type="match status" value="1"/>
</dbReference>
<dbReference type="EC" id="6.5.1.2" evidence="2 15"/>
<dbReference type="InterPro" id="IPR001357">
    <property type="entry name" value="BRCT_dom"/>
</dbReference>
<dbReference type="FunFam" id="1.10.150.20:FF:000007">
    <property type="entry name" value="DNA ligase"/>
    <property type="match status" value="1"/>
</dbReference>
<dbReference type="SMART" id="SM00532">
    <property type="entry name" value="LIGANc"/>
    <property type="match status" value="1"/>
</dbReference>
<sequence>MLDNPQISDEDYDALLRELLDLEEAHPELRTPDSPTQRVGGTPAAGLPPYVHARPMLSLANAFEPAELAAFDARVRKLGAISGDIAYTCELKIDGLAVSLRYDDGRLTAGGTRGDGTTGEEITANLRTIKSIPLALRDASGAPPRHIDVRGEAYLRKSDFATLNERREELGLRPFENPRNTAAGGLRQKDPQAAARRRLSFYAYAVGEIDMREPPRTQWELLEYLRGLGFRVNEHARRVGSIDEVVAFIAAFEEQRESLDYEIDGVVVKVDDLALQTRLGSVGKDPRWAIAYKFRAREVRTKLLAIEVNVGRTGTLNPYAVLEPVRVGGVTVSSATLHNQEYIRSNDIRAGDVVTVIRAGDVIPRVVGPVLELRTGSPPEWTMPTTCPVCGADVDFPEGEAMARCTNATCPAQLVERVRHFASRGAMDIEGVGDQLSAALVESGLVHDASDLYQLNLENLLSLPRMAEKSASNVLAAIAGSKTRGLARVLYGLGIRMVGSQNAAILAGDFGSIEALAAATESDLVQSDGIGDEIARSVVLFFAQEPNRAMIARLTDAGVDMTAPKRERAPAGALAGKTLVLTGTLPTLTRDEASELIVAAGGKVTGSVSKKTDYVVAGEEAGTKLTKAEQLGIPILDESGLRRLLNGT</sequence>
<dbReference type="Gene3D" id="2.40.50.140">
    <property type="entry name" value="Nucleic acid-binding proteins"/>
    <property type="match status" value="1"/>
</dbReference>
<evidence type="ECO:0000256" key="10">
    <source>
        <dbReference type="ARBA" id="ARBA00023027"/>
    </source>
</evidence>
<dbReference type="Pfam" id="PF01653">
    <property type="entry name" value="DNA_ligase_aden"/>
    <property type="match status" value="1"/>
</dbReference>
<feature type="binding site" evidence="15">
    <location>
        <position position="390"/>
    </location>
    <ligand>
        <name>Zn(2+)</name>
        <dbReference type="ChEBI" id="CHEBI:29105"/>
    </ligand>
</feature>
<dbReference type="GO" id="GO:0005829">
    <property type="term" value="C:cytosol"/>
    <property type="evidence" value="ECO:0007669"/>
    <property type="project" value="TreeGrafter"/>
</dbReference>
<dbReference type="InterPro" id="IPR010994">
    <property type="entry name" value="RuvA_2-like"/>
</dbReference>
<feature type="binding site" evidence="15">
    <location>
        <begin position="9"/>
        <end position="13"/>
    </location>
    <ligand>
        <name>NAD(+)</name>
        <dbReference type="ChEBI" id="CHEBI:57540"/>
    </ligand>
</feature>
<keyword evidence="8 15" id="KW-0862">Zinc</keyword>
<dbReference type="FunFam" id="2.40.50.140:FF:000012">
    <property type="entry name" value="DNA ligase"/>
    <property type="match status" value="1"/>
</dbReference>
<reference evidence="18 19" key="1">
    <citation type="journal article" date="2022" name="ISME Commun">
        <title>Vulcanimicrobium alpinus gen. nov. sp. nov., the first cultivated representative of the candidate phylum 'Eremiobacterota', is a metabolically versatile aerobic anoxygenic phototroph.</title>
        <authorList>
            <person name="Yabe S."/>
            <person name="Muto K."/>
            <person name="Abe K."/>
            <person name="Yokota A."/>
            <person name="Staudigel H."/>
            <person name="Tebo B.M."/>
        </authorList>
    </citation>
    <scope>NUCLEOTIDE SEQUENCE [LARGE SCALE GENOMIC DNA]</scope>
    <source>
        <strain evidence="18 19">WC8-2</strain>
    </source>
</reference>
<feature type="active site" description="N6-AMP-lysine intermediate" evidence="15">
    <location>
        <position position="92"/>
    </location>
</feature>
<dbReference type="InterPro" id="IPR013840">
    <property type="entry name" value="DNAligase_N"/>
</dbReference>
<dbReference type="Pfam" id="PF03120">
    <property type="entry name" value="OB_DNA_ligase"/>
    <property type="match status" value="1"/>
</dbReference>
<dbReference type="InterPro" id="IPR033136">
    <property type="entry name" value="DNA_ligase_CS"/>
</dbReference>
<dbReference type="Gene3D" id="3.30.470.30">
    <property type="entry name" value="DNA ligase/mRNA capping enzyme"/>
    <property type="match status" value="1"/>
</dbReference>
<dbReference type="InterPro" id="IPR004149">
    <property type="entry name" value="Znf_DNAligase_C4"/>
</dbReference>
<dbReference type="PANTHER" id="PTHR23389:SF9">
    <property type="entry name" value="DNA LIGASE"/>
    <property type="match status" value="1"/>
</dbReference>
<evidence type="ECO:0000256" key="14">
    <source>
        <dbReference type="ARBA" id="ARBA00060881"/>
    </source>
</evidence>
<dbReference type="InterPro" id="IPR004150">
    <property type="entry name" value="NAD_DNA_ligase_OB"/>
</dbReference>
<dbReference type="GO" id="GO:0003911">
    <property type="term" value="F:DNA ligase (NAD+) activity"/>
    <property type="evidence" value="ECO:0007669"/>
    <property type="project" value="UniProtKB-UniRule"/>
</dbReference>
<comment type="function">
    <text evidence="1 15">DNA ligase that catalyzes the formation of phosphodiester linkages between 5'-phosphoryl and 3'-hydroxyl groups in double-stranded DNA using NAD as a coenzyme and as the energy source for the reaction. It is essential for DNA replication and repair of damaged DNA.</text>
</comment>
<gene>
    <name evidence="15 18" type="primary">ligA</name>
    <name evidence="18" type="ORF">WPS_30740</name>
</gene>
<comment type="similarity">
    <text evidence="14 15">Belongs to the NAD-dependent DNA ligase family. LigA subfamily.</text>
</comment>
<evidence type="ECO:0000259" key="17">
    <source>
        <dbReference type="PROSITE" id="PS50172"/>
    </source>
</evidence>
<evidence type="ECO:0000256" key="3">
    <source>
        <dbReference type="ARBA" id="ARBA00013308"/>
    </source>
</evidence>
<feature type="binding site" evidence="15">
    <location>
        <begin position="58"/>
        <end position="59"/>
    </location>
    <ligand>
        <name>NAD(+)</name>
        <dbReference type="ChEBI" id="CHEBI:57540"/>
    </ligand>
</feature>
<name>A0AAN2CBB0_UNVUL</name>
<evidence type="ECO:0000256" key="7">
    <source>
        <dbReference type="ARBA" id="ARBA00022763"/>
    </source>
</evidence>
<dbReference type="Pfam" id="PF03119">
    <property type="entry name" value="DNA_ligase_ZBD"/>
    <property type="match status" value="1"/>
</dbReference>
<keyword evidence="9 15" id="KW-0460">Magnesium</keyword>
<feature type="binding site" evidence="15">
    <location>
        <position position="113"/>
    </location>
    <ligand>
        <name>NAD(+)</name>
        <dbReference type="ChEBI" id="CHEBI:57540"/>
    </ligand>
</feature>
<dbReference type="NCBIfam" id="NF005932">
    <property type="entry name" value="PRK07956.1"/>
    <property type="match status" value="1"/>
</dbReference>
<feature type="domain" description="BRCT" evidence="17">
    <location>
        <begin position="569"/>
        <end position="648"/>
    </location>
</feature>
<dbReference type="Pfam" id="PF12826">
    <property type="entry name" value="HHH_2"/>
    <property type="match status" value="1"/>
</dbReference>
<keyword evidence="5 15" id="KW-0235">DNA replication</keyword>
<evidence type="ECO:0000256" key="6">
    <source>
        <dbReference type="ARBA" id="ARBA00022723"/>
    </source>
</evidence>
<evidence type="ECO:0000256" key="2">
    <source>
        <dbReference type="ARBA" id="ARBA00012722"/>
    </source>
</evidence>
<dbReference type="CDD" id="cd00114">
    <property type="entry name" value="LIGANc"/>
    <property type="match status" value="1"/>
</dbReference>
<feature type="binding site" evidence="15">
    <location>
        <position position="152"/>
    </location>
    <ligand>
        <name>NAD(+)</name>
        <dbReference type="ChEBI" id="CHEBI:57540"/>
    </ligand>
</feature>
<dbReference type="InterPro" id="IPR012340">
    <property type="entry name" value="NA-bd_OB-fold"/>
</dbReference>
<comment type="catalytic activity">
    <reaction evidence="13 15 16">
        <text>NAD(+) + (deoxyribonucleotide)n-3'-hydroxyl + 5'-phospho-(deoxyribonucleotide)m = (deoxyribonucleotide)n+m + AMP + beta-nicotinamide D-nucleotide.</text>
        <dbReference type="EC" id="6.5.1.2"/>
    </reaction>
</comment>
<dbReference type="PIRSF" id="PIRSF001604">
    <property type="entry name" value="LigA"/>
    <property type="match status" value="1"/>
</dbReference>
<dbReference type="InterPro" id="IPR041663">
    <property type="entry name" value="DisA/LigA_HHH"/>
</dbReference>
<feature type="binding site" evidence="15">
    <location>
        <position position="293"/>
    </location>
    <ligand>
        <name>NAD(+)</name>
        <dbReference type="ChEBI" id="CHEBI:57540"/>
    </ligand>
</feature>
<evidence type="ECO:0000313" key="18">
    <source>
        <dbReference type="EMBL" id="BDE07798.1"/>
    </source>
</evidence>
<feature type="binding site" evidence="15">
    <location>
        <position position="269"/>
    </location>
    <ligand>
        <name>NAD(+)</name>
        <dbReference type="ChEBI" id="CHEBI:57540"/>
    </ligand>
</feature>
<dbReference type="Pfam" id="PF00533">
    <property type="entry name" value="BRCT"/>
    <property type="match status" value="1"/>
</dbReference>
<keyword evidence="6 15" id="KW-0479">Metal-binding</keyword>
<keyword evidence="12 15" id="KW-0464">Manganese</keyword>
<dbReference type="Pfam" id="PF14520">
    <property type="entry name" value="HHH_5"/>
    <property type="match status" value="1"/>
</dbReference>
<protein>
    <recommendedName>
        <fullName evidence="3 15">DNA ligase</fullName>
        <ecNumber evidence="2 15">6.5.1.2</ecNumber>
    </recommendedName>
    <alternativeName>
        <fullName evidence="15">Polydeoxyribonucleotide synthase [NAD(+)]</fullName>
    </alternativeName>
</protein>
<dbReference type="Proteomes" id="UP001317532">
    <property type="component" value="Chromosome"/>
</dbReference>
<evidence type="ECO:0000256" key="1">
    <source>
        <dbReference type="ARBA" id="ARBA00004067"/>
    </source>
</evidence>
<dbReference type="GO" id="GO:0006281">
    <property type="term" value="P:DNA repair"/>
    <property type="evidence" value="ECO:0007669"/>
    <property type="project" value="UniProtKB-KW"/>
</dbReference>
<dbReference type="Gene3D" id="6.20.10.30">
    <property type="match status" value="1"/>
</dbReference>
<dbReference type="InterPro" id="IPR013839">
    <property type="entry name" value="DNAligase_adenylation"/>
</dbReference>
<evidence type="ECO:0000256" key="11">
    <source>
        <dbReference type="ARBA" id="ARBA00023204"/>
    </source>
</evidence>
<dbReference type="SUPFAM" id="SSF50249">
    <property type="entry name" value="Nucleic acid-binding proteins"/>
    <property type="match status" value="1"/>
</dbReference>
<dbReference type="AlphaFoldDB" id="A0AAN2CBB0"/>
<organism evidence="18 19">
    <name type="scientific">Vulcanimicrobium alpinum</name>
    <dbReference type="NCBI Taxonomy" id="3016050"/>
    <lineage>
        <taxon>Bacteria</taxon>
        <taxon>Bacillati</taxon>
        <taxon>Vulcanimicrobiota</taxon>
        <taxon>Vulcanimicrobiia</taxon>
        <taxon>Vulcanimicrobiales</taxon>
        <taxon>Vulcanimicrobiaceae</taxon>
        <taxon>Vulcanimicrobium</taxon>
    </lineage>
</organism>
<dbReference type="HAMAP" id="MF_01588">
    <property type="entry name" value="DNA_ligase_A"/>
    <property type="match status" value="1"/>
</dbReference>
<feature type="binding site" evidence="15">
    <location>
        <position position="410"/>
    </location>
    <ligand>
        <name>Zn(2+)</name>
        <dbReference type="ChEBI" id="CHEBI:29105"/>
    </ligand>
</feature>
<proteinExistence type="inferred from homology"/>
<keyword evidence="7 15" id="KW-0227">DNA damage</keyword>
<feature type="binding site" evidence="15">
    <location>
        <position position="387"/>
    </location>
    <ligand>
        <name>Zn(2+)</name>
        <dbReference type="ChEBI" id="CHEBI:29105"/>
    </ligand>
</feature>
<dbReference type="FunFam" id="3.30.470.30:FF:000001">
    <property type="entry name" value="DNA ligase"/>
    <property type="match status" value="1"/>
</dbReference>
<dbReference type="PANTHER" id="PTHR23389">
    <property type="entry name" value="CHROMOSOME TRANSMISSION FIDELITY FACTOR 18"/>
    <property type="match status" value="1"/>
</dbReference>
<dbReference type="FunFam" id="1.10.150.20:FF:000006">
    <property type="entry name" value="DNA ligase"/>
    <property type="match status" value="1"/>
</dbReference>
<dbReference type="SUPFAM" id="SSF47781">
    <property type="entry name" value="RuvA domain 2-like"/>
    <property type="match status" value="1"/>
</dbReference>
<dbReference type="SUPFAM" id="SSF52113">
    <property type="entry name" value="BRCT domain"/>
    <property type="match status" value="1"/>
</dbReference>
<keyword evidence="19" id="KW-1185">Reference proteome</keyword>
<evidence type="ECO:0000256" key="15">
    <source>
        <dbReference type="HAMAP-Rule" id="MF_01588"/>
    </source>
</evidence>